<comment type="caution">
    <text evidence="2">The sequence shown here is derived from an EMBL/GenBank/DDBJ whole genome shotgun (WGS) entry which is preliminary data.</text>
</comment>
<protein>
    <recommendedName>
        <fullName evidence="4">RRP12-like protein</fullName>
    </recommendedName>
</protein>
<evidence type="ECO:0000256" key="1">
    <source>
        <dbReference type="SAM" id="MobiDB-lite"/>
    </source>
</evidence>
<feature type="compositionally biased region" description="Basic and acidic residues" evidence="1">
    <location>
        <begin position="82"/>
        <end position="95"/>
    </location>
</feature>
<reference evidence="2 3" key="1">
    <citation type="journal article" date="2021" name="Comput. Struct. Biotechnol. J.">
        <title>De novo genome assembly of the potent medicinal plant Rehmannia glutinosa using nanopore technology.</title>
        <authorList>
            <person name="Ma L."/>
            <person name="Dong C."/>
            <person name="Song C."/>
            <person name="Wang X."/>
            <person name="Zheng X."/>
            <person name="Niu Y."/>
            <person name="Chen S."/>
            <person name="Feng W."/>
        </authorList>
    </citation>
    <scope>NUCLEOTIDE SEQUENCE [LARGE SCALE GENOMIC DNA]</scope>
    <source>
        <strain evidence="2">DH-2019</strain>
    </source>
</reference>
<evidence type="ECO:0000313" key="2">
    <source>
        <dbReference type="EMBL" id="KAK6139544.1"/>
    </source>
</evidence>
<proteinExistence type="predicted"/>
<dbReference type="Proteomes" id="UP001318860">
    <property type="component" value="Unassembled WGS sequence"/>
</dbReference>
<dbReference type="PANTHER" id="PTHR48445">
    <property type="entry name" value="OS02G0782100 PROTEIN"/>
    <property type="match status" value="1"/>
</dbReference>
<feature type="region of interest" description="Disordered" evidence="1">
    <location>
        <begin position="1"/>
        <end position="114"/>
    </location>
</feature>
<evidence type="ECO:0000313" key="3">
    <source>
        <dbReference type="Proteomes" id="UP001318860"/>
    </source>
</evidence>
<dbReference type="PANTHER" id="PTHR48445:SF1">
    <property type="entry name" value="OS02G0782100 PROTEIN"/>
    <property type="match status" value="1"/>
</dbReference>
<feature type="compositionally biased region" description="Basic and acidic residues" evidence="1">
    <location>
        <begin position="59"/>
        <end position="72"/>
    </location>
</feature>
<name>A0ABR0VZQ6_REHGL</name>
<organism evidence="2 3">
    <name type="scientific">Rehmannia glutinosa</name>
    <name type="common">Chinese foxglove</name>
    <dbReference type="NCBI Taxonomy" id="99300"/>
    <lineage>
        <taxon>Eukaryota</taxon>
        <taxon>Viridiplantae</taxon>
        <taxon>Streptophyta</taxon>
        <taxon>Embryophyta</taxon>
        <taxon>Tracheophyta</taxon>
        <taxon>Spermatophyta</taxon>
        <taxon>Magnoliopsida</taxon>
        <taxon>eudicotyledons</taxon>
        <taxon>Gunneridae</taxon>
        <taxon>Pentapetalae</taxon>
        <taxon>asterids</taxon>
        <taxon>lamiids</taxon>
        <taxon>Lamiales</taxon>
        <taxon>Orobanchaceae</taxon>
        <taxon>Rehmannieae</taxon>
        <taxon>Rehmannia</taxon>
    </lineage>
</organism>
<feature type="compositionally biased region" description="Polar residues" evidence="1">
    <location>
        <begin position="35"/>
        <end position="45"/>
    </location>
</feature>
<gene>
    <name evidence="2" type="ORF">DH2020_026713</name>
</gene>
<accession>A0ABR0VZQ6</accession>
<evidence type="ECO:0008006" key="4">
    <source>
        <dbReference type="Google" id="ProtNLM"/>
    </source>
</evidence>
<sequence>MTRSKRTRKAAKSLQEDSFDQLDDEPLDLLDSQKTRSSLRSSQPVITKDDSDDEPFIDSEGRLVISEDGKYKKFDRKQKRGHPSDTEEVDGRSEAGSHLSANSRKTQKRMKTSEGGWAYTGKEYASKKAGGDLKRKDKLEPYAYWPLDRKMMSRRPEHRAAARKGMASVVKLTKKLEGRSVSNALSVKGVLSKKGFGADQTLEFSRV</sequence>
<dbReference type="EMBL" id="JABTTQ020000406">
    <property type="protein sequence ID" value="KAK6139544.1"/>
    <property type="molecule type" value="Genomic_DNA"/>
</dbReference>
<feature type="compositionally biased region" description="Acidic residues" evidence="1">
    <location>
        <begin position="17"/>
        <end position="28"/>
    </location>
</feature>
<feature type="compositionally biased region" description="Basic residues" evidence="1">
    <location>
        <begin position="1"/>
        <end position="11"/>
    </location>
</feature>
<keyword evidence="3" id="KW-1185">Reference proteome</keyword>